<dbReference type="SUPFAM" id="SSF81653">
    <property type="entry name" value="Calcium ATPase, transduction domain A"/>
    <property type="match status" value="1"/>
</dbReference>
<dbReference type="GO" id="GO:0005886">
    <property type="term" value="C:plasma membrane"/>
    <property type="evidence" value="ECO:0007669"/>
    <property type="project" value="UniProtKB-SubCell"/>
</dbReference>
<feature type="transmembrane region" description="Helical" evidence="14">
    <location>
        <begin position="278"/>
        <end position="296"/>
    </location>
</feature>
<feature type="transmembrane region" description="Helical" evidence="14">
    <location>
        <begin position="456"/>
        <end position="480"/>
    </location>
</feature>
<dbReference type="eggNOG" id="COG2608">
    <property type="taxonomic scope" value="Bacteria"/>
</dbReference>
<dbReference type="Pfam" id="PF00122">
    <property type="entry name" value="E1-E2_ATPase"/>
    <property type="match status" value="1"/>
</dbReference>
<keyword evidence="5" id="KW-0597">Phosphoprotein</keyword>
<dbReference type="Gene3D" id="3.40.1110.10">
    <property type="entry name" value="Calcium-transporting ATPase, cytoplasmic domain N"/>
    <property type="match status" value="1"/>
</dbReference>
<dbReference type="SUPFAM" id="SSF81665">
    <property type="entry name" value="Calcium ATPase, transmembrane domain M"/>
    <property type="match status" value="1"/>
</dbReference>
<dbReference type="InterPro" id="IPR023299">
    <property type="entry name" value="ATPase_P-typ_cyto_dom_N"/>
</dbReference>
<keyword evidence="4" id="KW-1003">Cell membrane</keyword>
<dbReference type="AlphaFoldDB" id="V8CKN8"/>
<comment type="similarity">
    <text evidence="2">Belongs to the cation transport ATPase (P-type) (TC 3.A.3) family. Type IB subfamily.</text>
</comment>
<evidence type="ECO:0000256" key="8">
    <source>
        <dbReference type="ARBA" id="ARBA00022842"/>
    </source>
</evidence>
<evidence type="ECO:0000313" key="16">
    <source>
        <dbReference type="EMBL" id="ETD27585.1"/>
    </source>
</evidence>
<keyword evidence="8" id="KW-0460">Magnesium</keyword>
<keyword evidence="12 14" id="KW-0472">Membrane</keyword>
<dbReference type="CDD" id="cd00371">
    <property type="entry name" value="HMA"/>
    <property type="match status" value="1"/>
</dbReference>
<dbReference type="GO" id="GO:0055070">
    <property type="term" value="P:copper ion homeostasis"/>
    <property type="evidence" value="ECO:0007669"/>
    <property type="project" value="TreeGrafter"/>
</dbReference>
<dbReference type="InterPro" id="IPR021993">
    <property type="entry name" value="ATPase-cat-bd"/>
</dbReference>
<dbReference type="GO" id="GO:0005507">
    <property type="term" value="F:copper ion binding"/>
    <property type="evidence" value="ECO:0007669"/>
    <property type="project" value="TreeGrafter"/>
</dbReference>
<dbReference type="Pfam" id="PF12156">
    <property type="entry name" value="ATPase-cat_bd"/>
    <property type="match status" value="1"/>
</dbReference>
<evidence type="ECO:0000256" key="13">
    <source>
        <dbReference type="SAM" id="MobiDB-lite"/>
    </source>
</evidence>
<feature type="transmembrane region" description="Helical" evidence="14">
    <location>
        <begin position="432"/>
        <end position="450"/>
    </location>
</feature>
<dbReference type="InterPro" id="IPR036412">
    <property type="entry name" value="HAD-like_sf"/>
</dbReference>
<dbReference type="HOGENOM" id="CLU_001771_0_3_7"/>
<keyword evidence="6 14" id="KW-0812">Transmembrane</keyword>
<dbReference type="EMBL" id="AZJJ01000001">
    <property type="protein sequence ID" value="ETD27585.1"/>
    <property type="molecule type" value="Genomic_DNA"/>
</dbReference>
<dbReference type="RefSeq" id="WP_023929418.1">
    <property type="nucleotide sequence ID" value="NZ_KI669458.1"/>
</dbReference>
<feature type="domain" description="HMA" evidence="15">
    <location>
        <begin position="97"/>
        <end position="163"/>
    </location>
</feature>
<feature type="transmembrane region" description="Helical" evidence="14">
    <location>
        <begin position="181"/>
        <end position="205"/>
    </location>
</feature>
<evidence type="ECO:0000256" key="3">
    <source>
        <dbReference type="ARBA" id="ARBA00022448"/>
    </source>
</evidence>
<dbReference type="SFLD" id="SFLDF00027">
    <property type="entry name" value="p-type_atpase"/>
    <property type="match status" value="1"/>
</dbReference>
<dbReference type="InterPro" id="IPR023214">
    <property type="entry name" value="HAD_sf"/>
</dbReference>
<evidence type="ECO:0000256" key="12">
    <source>
        <dbReference type="ARBA" id="ARBA00023136"/>
    </source>
</evidence>
<dbReference type="Gene3D" id="3.40.50.1000">
    <property type="entry name" value="HAD superfamily/HAD-like"/>
    <property type="match status" value="2"/>
</dbReference>
<keyword evidence="11" id="KW-0406">Ion transport</keyword>
<dbReference type="STRING" id="1357399.HMPREF2087_00503"/>
<dbReference type="Gene3D" id="3.30.70.100">
    <property type="match status" value="1"/>
</dbReference>
<reference evidence="16 17" key="1">
    <citation type="submission" date="2013-10" db="EMBL/GenBank/DDBJ databases">
        <title>The Genome Sequence of Helicobacter canis NCTC 12740.</title>
        <authorList>
            <consortium name="The Broad Institute Genomics Platform"/>
            <person name="Earl A."/>
            <person name="Fox J.G."/>
            <person name="Shen Z."/>
            <person name="Young S.K."/>
            <person name="Zeng Q."/>
            <person name="Gargeya S."/>
            <person name="Fitzgerald M."/>
            <person name="Abouelleil A."/>
            <person name="Alvarado L."/>
            <person name="Chapman S.B."/>
            <person name="Gainer-Dewar J."/>
            <person name="Goldberg J."/>
            <person name="Griggs A."/>
            <person name="Gujja S."/>
            <person name="Hansen M."/>
            <person name="Howarth C."/>
            <person name="Imamovic A."/>
            <person name="Ireland A."/>
            <person name="Larimer J."/>
            <person name="McCowan C."/>
            <person name="Murphy C."/>
            <person name="Pearson M."/>
            <person name="Poon T.W."/>
            <person name="Priest M."/>
            <person name="Roberts A."/>
            <person name="Saif S."/>
            <person name="Shea T."/>
            <person name="Sykes S."/>
            <person name="Wortman J."/>
            <person name="Nusbaum C."/>
            <person name="Birren B."/>
        </authorList>
    </citation>
    <scope>NUCLEOTIDE SEQUENCE [LARGE SCALE GENOMIC DNA]</scope>
    <source>
        <strain evidence="16 17">NCTC 12740</strain>
    </source>
</reference>
<comment type="caution">
    <text evidence="16">The sequence shown here is derived from an EMBL/GenBank/DDBJ whole genome shotgun (WGS) entry which is preliminary data.</text>
</comment>
<feature type="region of interest" description="Disordered" evidence="13">
    <location>
        <begin position="645"/>
        <end position="679"/>
    </location>
</feature>
<evidence type="ECO:0000259" key="15">
    <source>
        <dbReference type="PROSITE" id="PS50846"/>
    </source>
</evidence>
<proteinExistence type="inferred from homology"/>
<evidence type="ECO:0000256" key="1">
    <source>
        <dbReference type="ARBA" id="ARBA00004651"/>
    </source>
</evidence>
<dbReference type="InterPro" id="IPR018303">
    <property type="entry name" value="ATPase_P-typ_P_site"/>
</dbReference>
<gene>
    <name evidence="16" type="ORF">HMPREF2087_00503</name>
</gene>
<dbReference type="InterPro" id="IPR036163">
    <property type="entry name" value="HMA_dom_sf"/>
</dbReference>
<comment type="subcellular location">
    <subcellularLocation>
        <location evidence="1">Cell membrane</location>
        <topology evidence="1">Multi-pass membrane protein</topology>
    </subcellularLocation>
</comment>
<dbReference type="PRINTS" id="PR00119">
    <property type="entry name" value="CATATPASE"/>
</dbReference>
<evidence type="ECO:0000313" key="17">
    <source>
        <dbReference type="Proteomes" id="UP000018688"/>
    </source>
</evidence>
<dbReference type="SUPFAM" id="SSF55008">
    <property type="entry name" value="HMA, heavy metal-associated domain"/>
    <property type="match status" value="1"/>
</dbReference>
<dbReference type="Gene3D" id="2.70.150.10">
    <property type="entry name" value="Calcium-transporting ATPase, cytoplasmic transduction domain A"/>
    <property type="match status" value="1"/>
</dbReference>
<feature type="compositionally biased region" description="Polar residues" evidence="13">
    <location>
        <begin position="840"/>
        <end position="860"/>
    </location>
</feature>
<dbReference type="SFLD" id="SFLDG00002">
    <property type="entry name" value="C1.7:_P-type_atpase_like"/>
    <property type="match status" value="1"/>
</dbReference>
<dbReference type="PROSITE" id="PS01229">
    <property type="entry name" value="COF_2"/>
    <property type="match status" value="1"/>
</dbReference>
<evidence type="ECO:0000256" key="10">
    <source>
        <dbReference type="ARBA" id="ARBA00022989"/>
    </source>
</evidence>
<dbReference type="PROSITE" id="PS50846">
    <property type="entry name" value="HMA_2"/>
    <property type="match status" value="1"/>
</dbReference>
<dbReference type="InterPro" id="IPR059000">
    <property type="entry name" value="ATPase_P-type_domA"/>
</dbReference>
<dbReference type="Proteomes" id="UP000018688">
    <property type="component" value="Unassembled WGS sequence"/>
</dbReference>
<evidence type="ECO:0000256" key="5">
    <source>
        <dbReference type="ARBA" id="ARBA00022553"/>
    </source>
</evidence>
<dbReference type="SUPFAM" id="SSF56784">
    <property type="entry name" value="HAD-like"/>
    <property type="match status" value="1"/>
</dbReference>
<feature type="transmembrane region" description="Helical" evidence="14">
    <location>
        <begin position="1027"/>
        <end position="1049"/>
    </location>
</feature>
<evidence type="ECO:0000256" key="11">
    <source>
        <dbReference type="ARBA" id="ARBA00023065"/>
    </source>
</evidence>
<dbReference type="PRINTS" id="PR00943">
    <property type="entry name" value="CUATPASE"/>
</dbReference>
<feature type="transmembrane region" description="Helical" evidence="14">
    <location>
        <begin position="217"/>
        <end position="238"/>
    </location>
</feature>
<evidence type="ECO:0000256" key="4">
    <source>
        <dbReference type="ARBA" id="ARBA00022475"/>
    </source>
</evidence>
<accession>V8CKN8</accession>
<dbReference type="PANTHER" id="PTHR43520">
    <property type="entry name" value="ATP7, ISOFORM B"/>
    <property type="match status" value="1"/>
</dbReference>
<evidence type="ECO:0000256" key="2">
    <source>
        <dbReference type="ARBA" id="ARBA00006024"/>
    </source>
</evidence>
<dbReference type="GO" id="GO:0016887">
    <property type="term" value="F:ATP hydrolysis activity"/>
    <property type="evidence" value="ECO:0007669"/>
    <property type="project" value="InterPro"/>
</dbReference>
<dbReference type="InterPro" id="IPR023298">
    <property type="entry name" value="ATPase_P-typ_TM_dom_sf"/>
</dbReference>
<evidence type="ECO:0000256" key="7">
    <source>
        <dbReference type="ARBA" id="ARBA00022723"/>
    </source>
</evidence>
<dbReference type="PATRIC" id="fig|1357399.3.peg.527"/>
<dbReference type="GO" id="GO:0005524">
    <property type="term" value="F:ATP binding"/>
    <property type="evidence" value="ECO:0007669"/>
    <property type="project" value="InterPro"/>
</dbReference>
<dbReference type="Pfam" id="PF00403">
    <property type="entry name" value="HMA"/>
    <property type="match status" value="1"/>
</dbReference>
<keyword evidence="7" id="KW-0479">Metal-binding</keyword>
<keyword evidence="17" id="KW-1185">Reference proteome</keyword>
<protein>
    <recommendedName>
        <fullName evidence="15">HMA domain-containing protein</fullName>
    </recommendedName>
</protein>
<organism evidence="16 17">
    <name type="scientific">Helicobacter canis NCTC 12740</name>
    <dbReference type="NCBI Taxonomy" id="1357399"/>
    <lineage>
        <taxon>Bacteria</taxon>
        <taxon>Pseudomonadati</taxon>
        <taxon>Campylobacterota</taxon>
        <taxon>Epsilonproteobacteria</taxon>
        <taxon>Campylobacterales</taxon>
        <taxon>Helicobacteraceae</taxon>
        <taxon>Helicobacter</taxon>
    </lineage>
</organism>
<feature type="transmembrane region" description="Helical" evidence="14">
    <location>
        <begin position="250"/>
        <end position="272"/>
    </location>
</feature>
<keyword evidence="9" id="KW-1278">Translocase</keyword>
<dbReference type="PANTHER" id="PTHR43520:SF5">
    <property type="entry name" value="CATION-TRANSPORTING P-TYPE ATPASE-RELATED"/>
    <property type="match status" value="1"/>
</dbReference>
<dbReference type="SFLD" id="SFLDS00003">
    <property type="entry name" value="Haloacid_Dehalogenase"/>
    <property type="match status" value="1"/>
</dbReference>
<dbReference type="eggNOG" id="COG2217">
    <property type="taxonomic scope" value="Bacteria"/>
</dbReference>
<dbReference type="GO" id="GO:0043682">
    <property type="term" value="F:P-type divalent copper transporter activity"/>
    <property type="evidence" value="ECO:0007669"/>
    <property type="project" value="TreeGrafter"/>
</dbReference>
<dbReference type="Pfam" id="PF00702">
    <property type="entry name" value="Hydrolase"/>
    <property type="match status" value="1"/>
</dbReference>
<dbReference type="InterPro" id="IPR001757">
    <property type="entry name" value="P_typ_ATPase"/>
</dbReference>
<dbReference type="NCBIfam" id="TIGR01494">
    <property type="entry name" value="ATPase_P-type"/>
    <property type="match status" value="2"/>
</dbReference>
<dbReference type="OrthoDB" id="2490525at2"/>
<evidence type="ECO:0000256" key="9">
    <source>
        <dbReference type="ARBA" id="ARBA00022967"/>
    </source>
</evidence>
<name>V8CKN8_9HELI</name>
<dbReference type="SUPFAM" id="SSF81660">
    <property type="entry name" value="Metal cation-transporting ATPase, ATP-binding domain N"/>
    <property type="match status" value="1"/>
</dbReference>
<feature type="compositionally biased region" description="Polar residues" evidence="13">
    <location>
        <begin position="667"/>
        <end position="679"/>
    </location>
</feature>
<dbReference type="PROSITE" id="PS00154">
    <property type="entry name" value="ATPASE_E1_E2"/>
    <property type="match status" value="1"/>
</dbReference>
<keyword evidence="3" id="KW-0813">Transport</keyword>
<evidence type="ECO:0000256" key="6">
    <source>
        <dbReference type="ARBA" id="ARBA00022692"/>
    </source>
</evidence>
<keyword evidence="10 14" id="KW-1133">Transmembrane helix</keyword>
<evidence type="ECO:0000256" key="14">
    <source>
        <dbReference type="SAM" id="Phobius"/>
    </source>
</evidence>
<dbReference type="InterPro" id="IPR008250">
    <property type="entry name" value="ATPase_P-typ_transduc_dom_A_sf"/>
</dbReference>
<feature type="region of interest" description="Disordered" evidence="13">
    <location>
        <begin position="810"/>
        <end position="860"/>
    </location>
</feature>
<dbReference type="InterPro" id="IPR044492">
    <property type="entry name" value="P_typ_ATPase_HD_dom"/>
</dbReference>
<sequence>MQDFAQASTSCKCSHCQRSFPLSQLSHSKDSSGNDVYFCCNGCESVYKLLHQSGFGGFYERLGEVTLTPLEQRRIDFSYLDEPSFLQQHTAKVGELNEVSLVIEGIHCAACIWLNEHILSMQKGIKKAHINYTNNKAKILFDSAQISLSRIFELIESIGYIAHIYDPKAQEEQLAQTQRSFFVSFVVGVFCTMSIMMVAIAQYVGYFYGMQPLMKDVLNLIACLLATPVLFYTGRVFFSGAYYGLRQGYIGMDFLVAFGASLTFIYSIYASITRSGESYFESVAMIILFVFSGKFLEMRARRAAGDSLDKLHTILPSMVRVERAGSLQTCDVKDLRIGERVHIAVGEMLPCDGVACSDTLLDMRSLSGESLPVGKKSGEEVLSGSIVLEKSLVYEVRKRYVDSTMSKIITLLEESLSSAPRIQNLANSLAKYFSRFVLFIALGGFVYWWVDSGFDQALIITISVIVIACPCALALATPIASVVGISRAYRAGLVFKEARFLEVLARAKSVVFDKTGTLTKGSPKVQHLERFGEFDENVLAHFVRLSSHPISMAVAECFHPSGAVELGAVVQVDSRGIRARCGGVEIVGGSVEFLLDSGVRDSALGEQCGSVAKIVKGTTAKVANLPQFLQSSHSPTAMSRILEEDKGAECEKSASPSLRDTAPAVARQSNSAQAESNQINGARKACNLESVVGGLGAKGVKKEGGIRGSSLPIQAPLSPLERTLSQTKLESSHTAQKVESSVDCHADFQSARNDSNNAPTLKQSAQDSRILELESTFGVANSQARANLDSSKSPSDSKIFDKNAQNVFSQNATRRQDFGDKNGALQGDSRAHTRVYVTAESPQQSPFLAQKPTPESSQAKDSMSVFGYAIDGSLKLICYISDEPKDGAKELVAYLQSNGKQVVLLSGDRAGAVESVARSLGIREFHSGLLPAQKAQYIQDLQEALSTPRGKGLWREDPSVVMIGDGLNDIVALKNADVGISMGAGSDIAIAQSDVIVLDDSLDSLQAGFGIARETYARIYQNLAISLAYNALLIPLALCGFVIPLVAALSMSLSSLLVVGNSLRKGSVSSDGAQLARDLA</sequence>
<dbReference type="InterPro" id="IPR006121">
    <property type="entry name" value="HMA_dom"/>
</dbReference>